<dbReference type="InterPro" id="IPR008914">
    <property type="entry name" value="PEBP"/>
</dbReference>
<evidence type="ECO:0000256" key="1">
    <source>
        <dbReference type="SAM" id="SignalP"/>
    </source>
</evidence>
<comment type="caution">
    <text evidence="2">The sequence shown here is derived from an EMBL/GenBank/DDBJ whole genome shotgun (WGS) entry which is preliminary data.</text>
</comment>
<feature type="signal peptide" evidence="1">
    <location>
        <begin position="1"/>
        <end position="19"/>
    </location>
</feature>
<dbReference type="OrthoDB" id="2506647at2759"/>
<organism evidence="2 3">
    <name type="scientific">Phanerochaete sordida</name>
    <dbReference type="NCBI Taxonomy" id="48140"/>
    <lineage>
        <taxon>Eukaryota</taxon>
        <taxon>Fungi</taxon>
        <taxon>Dikarya</taxon>
        <taxon>Basidiomycota</taxon>
        <taxon>Agaricomycotina</taxon>
        <taxon>Agaricomycetes</taxon>
        <taxon>Polyporales</taxon>
        <taxon>Phanerochaetaceae</taxon>
        <taxon>Phanerochaete</taxon>
    </lineage>
</organism>
<dbReference type="InterPro" id="IPR036610">
    <property type="entry name" value="PEBP-like_sf"/>
</dbReference>
<name>A0A9P3GBE5_9APHY</name>
<gene>
    <name evidence="2" type="ORF">PsYK624_079440</name>
</gene>
<dbReference type="PANTHER" id="PTHR11362:SF82">
    <property type="entry name" value="PHOSPHATIDYLETHANOLAMINE-BINDING PROTEIN 4"/>
    <property type="match status" value="1"/>
</dbReference>
<feature type="chain" id="PRO_5040361369" evidence="1">
    <location>
        <begin position="20"/>
        <end position="212"/>
    </location>
</feature>
<protein>
    <submittedName>
        <fullName evidence="2">PEBP-like protein</fullName>
    </submittedName>
</protein>
<accession>A0A9P3GBE5</accession>
<dbReference type="CDD" id="cd00866">
    <property type="entry name" value="PEBP_euk"/>
    <property type="match status" value="1"/>
</dbReference>
<keyword evidence="3" id="KW-1185">Reference proteome</keyword>
<dbReference type="Proteomes" id="UP000703269">
    <property type="component" value="Unassembled WGS sequence"/>
</dbReference>
<reference evidence="2 3" key="1">
    <citation type="submission" date="2021-08" db="EMBL/GenBank/DDBJ databases">
        <title>Draft Genome Sequence of Phanerochaete sordida strain YK-624.</title>
        <authorList>
            <person name="Mori T."/>
            <person name="Dohra H."/>
            <person name="Suzuki T."/>
            <person name="Kawagishi H."/>
            <person name="Hirai H."/>
        </authorList>
    </citation>
    <scope>NUCLEOTIDE SEQUENCE [LARGE SCALE GENOMIC DNA]</scope>
    <source>
        <strain evidence="2 3">YK-624</strain>
    </source>
</reference>
<dbReference type="Pfam" id="PF01161">
    <property type="entry name" value="PBP"/>
    <property type="match status" value="1"/>
</dbReference>
<dbReference type="PANTHER" id="PTHR11362">
    <property type="entry name" value="PHOSPHATIDYLETHANOLAMINE-BINDING PROTEIN"/>
    <property type="match status" value="1"/>
</dbReference>
<evidence type="ECO:0000313" key="2">
    <source>
        <dbReference type="EMBL" id="GJE91793.1"/>
    </source>
</evidence>
<dbReference type="AlphaFoldDB" id="A0A9P3GBE5"/>
<dbReference type="InterPro" id="IPR035810">
    <property type="entry name" value="PEBP_euk"/>
</dbReference>
<keyword evidence="1" id="KW-0732">Signal</keyword>
<dbReference type="SUPFAM" id="SSF49777">
    <property type="entry name" value="PEBP-like"/>
    <property type="match status" value="1"/>
</dbReference>
<evidence type="ECO:0000313" key="3">
    <source>
        <dbReference type="Proteomes" id="UP000703269"/>
    </source>
</evidence>
<dbReference type="EMBL" id="BPQB01000023">
    <property type="protein sequence ID" value="GJE91793.1"/>
    <property type="molecule type" value="Genomic_DNA"/>
</dbReference>
<sequence length="212" mass="22973">MRGLLLAIWLLCTSAAIFAQDTSLKAVEAAFKKANITKDLQITFKPSVLLDVIWPEPGFTVPTRTGETLQQNETAGPPRFAVHGILPEVHKFVVAAVDPDALTPQNPNVSQIRHLLQGNVVRGPTVGFRTHLLVNETPAVTDWIQPAPGAGSAPHRYVFLLYKQPKGYNNQTFVAPNDSIPAREFFNISQFAQEVGMGDPIAGSFVLVGPGP</sequence>
<proteinExistence type="predicted"/>
<dbReference type="Gene3D" id="3.90.280.10">
    <property type="entry name" value="PEBP-like"/>
    <property type="match status" value="1"/>
</dbReference>